<dbReference type="KEGG" id="emr:EMUR_02830"/>
<feature type="transmembrane region" description="Helical" evidence="1">
    <location>
        <begin position="759"/>
        <end position="783"/>
    </location>
</feature>
<dbReference type="RefSeq" id="WP_024072161.1">
    <property type="nucleotide sequence ID" value="NC_023063.1"/>
</dbReference>
<keyword evidence="1" id="KW-0472">Membrane</keyword>
<gene>
    <name evidence="2" type="ORF">EMUR_02830</name>
</gene>
<protein>
    <submittedName>
        <fullName evidence="2">Uncharacterized protein</fullName>
    </submittedName>
</protein>
<evidence type="ECO:0000256" key="1">
    <source>
        <dbReference type="SAM" id="Phobius"/>
    </source>
</evidence>
<reference evidence="2 3" key="1">
    <citation type="journal article" date="2014" name="Genome Announc.">
        <title>Complete Genome Sequence of Ehrlichia muris Strain AS145T, a Model Monocytotropic Ehrlichia Strain.</title>
        <authorList>
            <person name="Thirumalapura N.R."/>
            <person name="Qin X."/>
            <person name="Kuriakose J.A."/>
            <person name="Walker D.H."/>
        </authorList>
    </citation>
    <scope>NUCLEOTIDE SEQUENCE [LARGE SCALE GENOMIC DNA]</scope>
    <source>
        <strain evidence="3">AS154</strain>
    </source>
</reference>
<dbReference type="EMBL" id="CP006917">
    <property type="protein sequence ID" value="AHC39315.1"/>
    <property type="molecule type" value="Genomic_DNA"/>
</dbReference>
<keyword evidence="1" id="KW-1133">Transmembrane helix</keyword>
<keyword evidence="1" id="KW-0812">Transmembrane</keyword>
<dbReference type="STRING" id="1423892.EMUR_02830"/>
<accession>V9R685</accession>
<dbReference type="Proteomes" id="UP000018689">
    <property type="component" value="Chromosome"/>
</dbReference>
<proteinExistence type="predicted"/>
<evidence type="ECO:0000313" key="3">
    <source>
        <dbReference type="Proteomes" id="UP000018689"/>
    </source>
</evidence>
<sequence>MLLNDIYKGQSLTEFLSSLIQEDNIMMEDHFLCIYVMYKNDSEKEKILKFLPRDIIEEDLVNCKFTIRKSDLISLKAKFRNPFRSAVDGNEYNVRLMMYLVFEATDLWETHCCDIYNTIKSPYQHDQRGRGDFFLQLVDCVFKSEGCPGRMNEDCIIDLMPLCFPNPELLKNKLYIYYQGHYGVFLSSTKDYRDSILFKVVNKKLQMLELESTKLSDDSVLLKVLDQKKCLENFIDCLSQSKLGNLLIIPFYVFQGMLNVLASDQGIIKEIESLLRERQLYHMVSYIAYKFFQDKKLSCINLSRKGLEEAHNAYCELYGNNLPEDNLAIEDAISSLQNVKLNITANLDFFIKMNGNNGILHAQQYFRGLTALIESEINFLEKFKDVLMLEDLEFFFKVTCKDTHDDINRLLAVYDFFIQKKIVNRNAILKFTKKELLELAEYANSRVLLLKEIVRYMNHNVKIGSVNKSFLTQRVINFIISNHPILSTQLLKNGQLISSIDFSRLLNSIEYVNGKWIIKEGENNKWFVHQLKLHPLMDYLDIDINYFNVPNELWDKELNYNRFLSILQCIVRSNYTDEKFICDIKVSKFLRVLQILYKASHFIPFSSLWRYYVNPSRYRTTPGYVGDNVKEKLYTRNKKIPITSFSSKIIKDLKLCNSKERFIQSYYEAKFLKKKIRKDNNIAGTFEKLKITLLSNKFIAYVFFGIIFIIMLVSAIVGRILTHFNILPGIVISKLIDGMQGIFDTLFVVAGLDTVVDKALILILDIAGIVVRVLDFILLCGLFSECIRFIMKLIYLVGEYVYKICSNIYQSLKVYGFKDSCVILLSKIWFFEQRESETYQQQKGFYEQKFDINSGLIEGLDQIYGRANVSDGLLSRISSMTQELSSYIDQILCNGKPKPEFLLKEFECHTSQLPQDMVNNVNYIKLKYEFSYLLNNYTEKIGYFNSTARLSILNDFQKRTQLHDKITAVNLQTRYFQKDSCIKIYNGEDVKYIFARVNTIGNPIKVELLDAKIASLKWAIHMLDVHDVYNIKDKSESVFLNTRIEHSITVMLYDCVLRLENYRKQLQFGKLISKELIDTDIDSNFSPYIRDVCYILQSLDDNKMLHGQTTSMKIFFDNFFNSNNLLLKKPSDQAKDLADYIKIDKGIISCIARFKKSVCKFIEYLRDPKGIAISFILYYLLRFTNSITLLSVADYITQITDHALDMVMLDGLYEYFTCTDFGRLLLVEFYQRGILFKDIMFMCSEFEIGLLCNNVQAVQCSLHCQDINYFIYSSSFHKVNLAQKRVSKLINGFVEILCEGLFIKGIQKVINCCSKKKVIYNIQYFILRENMVSNSMLFNVKCISDNCCSTDMEELNLVQKMNCSDQKRELFLGKVDHILKLSIDR</sequence>
<dbReference type="PATRIC" id="fig|1423892.3.peg.579"/>
<name>V9R685_9RICK</name>
<evidence type="ECO:0000313" key="2">
    <source>
        <dbReference type="EMBL" id="AHC39315.1"/>
    </source>
</evidence>
<keyword evidence="3" id="KW-1185">Reference proteome</keyword>
<organism evidence="2 3">
    <name type="scientific">Ehrlichia muris AS145</name>
    <dbReference type="NCBI Taxonomy" id="1423892"/>
    <lineage>
        <taxon>Bacteria</taxon>
        <taxon>Pseudomonadati</taxon>
        <taxon>Pseudomonadota</taxon>
        <taxon>Alphaproteobacteria</taxon>
        <taxon>Rickettsiales</taxon>
        <taxon>Anaplasmataceae</taxon>
        <taxon>Ehrlichia</taxon>
    </lineage>
</organism>
<dbReference type="OrthoDB" id="7164950at2"/>
<dbReference type="HOGENOM" id="CLU_254774_0_0_5"/>
<feature type="transmembrane region" description="Helical" evidence="1">
    <location>
        <begin position="698"/>
        <end position="721"/>
    </location>
</feature>